<keyword evidence="1" id="KW-0112">Calmodulin-binding</keyword>
<sequence>MGKASRWLRGLFGMKKPNSLSSSSKQSPPPQHGEMRPWSFVTSHKDTDDGNHRSSYRELGNDGVDPERQEISLVAVAGTRAAASGVWEASRGRRPPLGNHEQRAALKIQSAFRGYLARRARRALKGVVKIQALVRGHIERKRNAMEVQQMQALLRAQARALAGRKQTSGSSCFHHPGPKTPEKSEQFSNVKAAKRVHSPTLPRNGIKLYGRTFSYQETVQLDRNKSERCTDEGRWELQRGSSTRNYPYEEEPGDKILEIDTVSPFYTQNHQNPSPSSAARCQIGRNLCSYSGEKHHMDPLNLTGQMEQTLFFTAGYSPQFYSATSLGGSQRSSFTPTKSCGSKSFLTRYTDHPNYMAYTESSKAKVRSLSTPKQRPQFEKPRSNKRHSIHGFSISNSSSLVSSNKAYPGSGRLDRMGMPVSRVGAASSVNRQYN</sequence>
<reference evidence="6 7" key="1">
    <citation type="journal article" date="2023" name="Hortic Res">
        <title>Pangenome of water caltrop reveals structural variations and asymmetric subgenome divergence after allopolyploidization.</title>
        <authorList>
            <person name="Zhang X."/>
            <person name="Chen Y."/>
            <person name="Wang L."/>
            <person name="Yuan Y."/>
            <person name="Fang M."/>
            <person name="Shi L."/>
            <person name="Lu R."/>
            <person name="Comes H.P."/>
            <person name="Ma Y."/>
            <person name="Chen Y."/>
            <person name="Huang G."/>
            <person name="Zhou Y."/>
            <person name="Zheng Z."/>
            <person name="Qiu Y."/>
        </authorList>
    </citation>
    <scope>NUCLEOTIDE SEQUENCE [LARGE SCALE GENOMIC DNA]</scope>
    <source>
        <tissue evidence="6">Roots</tissue>
    </source>
</reference>
<evidence type="ECO:0000259" key="5">
    <source>
        <dbReference type="Pfam" id="PF13178"/>
    </source>
</evidence>
<name>A0AAN7GK43_9MYRT</name>
<evidence type="ECO:0000313" key="7">
    <source>
        <dbReference type="Proteomes" id="UP001345219"/>
    </source>
</evidence>
<feature type="compositionally biased region" description="Low complexity" evidence="4">
    <location>
        <begin position="390"/>
        <end position="403"/>
    </location>
</feature>
<comment type="similarity">
    <text evidence="2">Belongs to the IQD family.</text>
</comment>
<evidence type="ECO:0000256" key="2">
    <source>
        <dbReference type="ARBA" id="ARBA00024341"/>
    </source>
</evidence>
<dbReference type="Proteomes" id="UP001345219">
    <property type="component" value="Chromosome 12"/>
</dbReference>
<keyword evidence="7" id="KW-1185">Reference proteome</keyword>
<evidence type="ECO:0000256" key="4">
    <source>
        <dbReference type="SAM" id="MobiDB-lite"/>
    </source>
</evidence>
<feature type="compositionally biased region" description="Low complexity" evidence="4">
    <location>
        <begin position="15"/>
        <end position="26"/>
    </location>
</feature>
<feature type="region of interest" description="Disordered" evidence="4">
    <location>
        <begin position="366"/>
        <end position="415"/>
    </location>
</feature>
<evidence type="ECO:0000313" key="6">
    <source>
        <dbReference type="EMBL" id="KAK4747875.1"/>
    </source>
</evidence>
<protein>
    <recommendedName>
        <fullName evidence="5">DUF4005 domain-containing protein</fullName>
    </recommendedName>
</protein>
<accession>A0AAN7GK43</accession>
<dbReference type="EMBL" id="JAXIOK010000019">
    <property type="protein sequence ID" value="KAK4747875.1"/>
    <property type="molecule type" value="Genomic_DNA"/>
</dbReference>
<evidence type="ECO:0000256" key="3">
    <source>
        <dbReference type="ARBA" id="ARBA00024378"/>
    </source>
</evidence>
<dbReference type="AlphaFoldDB" id="A0AAN7GK43"/>
<feature type="region of interest" description="Disordered" evidence="4">
    <location>
        <begin position="165"/>
        <end position="186"/>
    </location>
</feature>
<feature type="region of interest" description="Disordered" evidence="4">
    <location>
        <begin position="1"/>
        <end position="64"/>
    </location>
</feature>
<comment type="subunit">
    <text evidence="3">Binds to multiple calmodulin (CaM) in the presence of Ca(2+) and CaM-like proteins.</text>
</comment>
<gene>
    <name evidence="6" type="ORF">SAY87_014461</name>
</gene>
<dbReference type="PROSITE" id="PS50096">
    <property type="entry name" value="IQ"/>
    <property type="match status" value="2"/>
</dbReference>
<dbReference type="PANTHER" id="PTHR32295:SF11">
    <property type="entry name" value="PROTEIN IQ-DOMAIN 22"/>
    <property type="match status" value="1"/>
</dbReference>
<dbReference type="Gene3D" id="1.20.5.190">
    <property type="match status" value="1"/>
</dbReference>
<dbReference type="InterPro" id="IPR025064">
    <property type="entry name" value="DUF4005"/>
</dbReference>
<dbReference type="PANTHER" id="PTHR32295">
    <property type="entry name" value="IQ-DOMAIN 5-RELATED"/>
    <property type="match status" value="1"/>
</dbReference>
<evidence type="ECO:0000256" key="1">
    <source>
        <dbReference type="ARBA" id="ARBA00022860"/>
    </source>
</evidence>
<dbReference type="SMART" id="SM00015">
    <property type="entry name" value="IQ"/>
    <property type="match status" value="2"/>
</dbReference>
<dbReference type="GO" id="GO:0005516">
    <property type="term" value="F:calmodulin binding"/>
    <property type="evidence" value="ECO:0007669"/>
    <property type="project" value="UniProtKB-KW"/>
</dbReference>
<dbReference type="CDD" id="cd23767">
    <property type="entry name" value="IQCD"/>
    <property type="match status" value="1"/>
</dbReference>
<feature type="compositionally biased region" description="Basic and acidic residues" evidence="4">
    <location>
        <begin position="43"/>
        <end position="64"/>
    </location>
</feature>
<feature type="domain" description="DUF4005" evidence="5">
    <location>
        <begin position="317"/>
        <end position="404"/>
    </location>
</feature>
<organism evidence="6 7">
    <name type="scientific">Trapa incisa</name>
    <dbReference type="NCBI Taxonomy" id="236973"/>
    <lineage>
        <taxon>Eukaryota</taxon>
        <taxon>Viridiplantae</taxon>
        <taxon>Streptophyta</taxon>
        <taxon>Embryophyta</taxon>
        <taxon>Tracheophyta</taxon>
        <taxon>Spermatophyta</taxon>
        <taxon>Magnoliopsida</taxon>
        <taxon>eudicotyledons</taxon>
        <taxon>Gunneridae</taxon>
        <taxon>Pentapetalae</taxon>
        <taxon>rosids</taxon>
        <taxon>malvids</taxon>
        <taxon>Myrtales</taxon>
        <taxon>Lythraceae</taxon>
        <taxon>Trapa</taxon>
    </lineage>
</organism>
<comment type="caution">
    <text evidence="6">The sequence shown here is derived from an EMBL/GenBank/DDBJ whole genome shotgun (WGS) entry which is preliminary data.</text>
</comment>
<dbReference type="Pfam" id="PF13178">
    <property type="entry name" value="DUF4005"/>
    <property type="match status" value="1"/>
</dbReference>
<proteinExistence type="inferred from homology"/>
<dbReference type="Pfam" id="PF00612">
    <property type="entry name" value="IQ"/>
    <property type="match status" value="2"/>
</dbReference>
<dbReference type="InterPro" id="IPR000048">
    <property type="entry name" value="IQ_motif_EF-hand-BS"/>
</dbReference>